<organism evidence="1 2">
    <name type="scientific">Vibrio lentus</name>
    <dbReference type="NCBI Taxonomy" id="136468"/>
    <lineage>
        <taxon>Bacteria</taxon>
        <taxon>Pseudomonadati</taxon>
        <taxon>Pseudomonadota</taxon>
        <taxon>Gammaproteobacteria</taxon>
        <taxon>Vibrionales</taxon>
        <taxon>Vibrionaceae</taxon>
        <taxon>Vibrio</taxon>
    </lineage>
</organism>
<dbReference type="Proteomes" id="UP000235554">
    <property type="component" value="Unassembled WGS sequence"/>
</dbReference>
<protein>
    <submittedName>
        <fullName evidence="1">Uncharacterized protein</fullName>
    </submittedName>
</protein>
<proteinExistence type="predicted"/>
<name>A0A855IU90_9VIBR</name>
<evidence type="ECO:0000313" key="1">
    <source>
        <dbReference type="EMBL" id="PMM61463.1"/>
    </source>
</evidence>
<comment type="caution">
    <text evidence="1">The sequence shown here is derived from an EMBL/GenBank/DDBJ whole genome shotgun (WGS) entry which is preliminary data.</text>
</comment>
<sequence length="149" mass="16700">MANKVPEAVRKFTAIHGNLESDNPEDWSNSAHSCRRILQDLADVLFPPTNDRNTTAGKPIKLGPDNYINRLICFAEDQVESKTYTEVVGSQLKYLGHRLDSLFNAAQKGSHATISTREEAERYVVYTYMIVGDILRLANEEKPTDVAMA</sequence>
<gene>
    <name evidence="1" type="ORF">BCT50_18895</name>
</gene>
<dbReference type="AlphaFoldDB" id="A0A855IU90"/>
<dbReference type="EMBL" id="MCZJ01000008">
    <property type="protein sequence ID" value="PMM61463.1"/>
    <property type="molecule type" value="Genomic_DNA"/>
</dbReference>
<evidence type="ECO:0000313" key="2">
    <source>
        <dbReference type="Proteomes" id="UP000235554"/>
    </source>
</evidence>
<accession>A0A855IU90</accession>
<reference evidence="2" key="1">
    <citation type="submission" date="2016-07" db="EMBL/GenBank/DDBJ databases">
        <title>Nontailed viruses are major unrecognized killers of bacteria in the ocean.</title>
        <authorList>
            <person name="Kauffman K."/>
            <person name="Hussain F."/>
            <person name="Yang J."/>
            <person name="Arevalo P."/>
            <person name="Brown J."/>
            <person name="Cutler M."/>
            <person name="Kelly L."/>
            <person name="Polz M.F."/>
        </authorList>
    </citation>
    <scope>NUCLEOTIDE SEQUENCE [LARGE SCALE GENOMIC DNA]</scope>
    <source>
        <strain evidence="2">10N.261.48.A1</strain>
    </source>
</reference>